<protein>
    <submittedName>
        <fullName evidence="1">Uncharacterized protein</fullName>
    </submittedName>
</protein>
<accession>A0ABT5XCR2</accession>
<comment type="caution">
    <text evidence="1">The sequence shown here is derived from an EMBL/GenBank/DDBJ whole genome shotgun (WGS) entry which is preliminary data.</text>
</comment>
<evidence type="ECO:0000313" key="1">
    <source>
        <dbReference type="EMBL" id="MDF0592505.1"/>
    </source>
</evidence>
<dbReference type="RefSeq" id="WP_316968214.1">
    <property type="nucleotide sequence ID" value="NZ_JARFPL010000006.1"/>
</dbReference>
<keyword evidence="2" id="KW-1185">Reference proteome</keyword>
<gene>
    <name evidence="1" type="ORF">P0O24_02770</name>
</gene>
<evidence type="ECO:0000313" key="2">
    <source>
        <dbReference type="Proteomes" id="UP001215956"/>
    </source>
</evidence>
<reference evidence="1 2" key="1">
    <citation type="submission" date="2023-03" db="EMBL/GenBank/DDBJ databases">
        <title>Whole genome sequencing of Methanotrichaceae archaeon M04Ac.</title>
        <authorList>
            <person name="Khomyakova M.A."/>
            <person name="Merkel A.Y."/>
            <person name="Slobodkin A.I."/>
        </authorList>
    </citation>
    <scope>NUCLEOTIDE SEQUENCE [LARGE SCALE GENOMIC DNA]</scope>
    <source>
        <strain evidence="1 2">M04Ac</strain>
    </source>
</reference>
<name>A0ABT5XCR2_9EURY</name>
<dbReference type="EMBL" id="JARFPL010000006">
    <property type="protein sequence ID" value="MDF0592505.1"/>
    <property type="molecule type" value="Genomic_DNA"/>
</dbReference>
<sequence length="240" mass="26913">MNDDPEEADGQGVEAKQGELIFAVRAAQQSLPEGVSSQMGEILAFIEGMAPFLDKETLIKIKCESCDHYSPSFFPGEGDYLVVEAHPYCHAKKELLHHLNLFTIAKCPEHSTDVQEQLLDLAESVVEEDLRPALLDKKLYDRNAFASYDVAYRMILERGRVCIEFGHQDEVGFVQSGIKICILIRLDPGFGEDSAKIRAVHKYGRPVMVVMAARQIRRQMGIDDLLAGIAERRGMDIVYL</sequence>
<proteinExistence type="predicted"/>
<organism evidence="1 2">
    <name type="scientific">Candidatus Methanocrinis alkalitolerans</name>
    <dbReference type="NCBI Taxonomy" id="3033395"/>
    <lineage>
        <taxon>Archaea</taxon>
        <taxon>Methanobacteriati</taxon>
        <taxon>Methanobacteriota</taxon>
        <taxon>Stenosarchaea group</taxon>
        <taxon>Methanomicrobia</taxon>
        <taxon>Methanotrichales</taxon>
        <taxon>Methanotrichaceae</taxon>
        <taxon>Methanocrinis</taxon>
    </lineage>
</organism>
<dbReference type="Proteomes" id="UP001215956">
    <property type="component" value="Unassembled WGS sequence"/>
</dbReference>